<keyword evidence="2" id="KW-1185">Reference proteome</keyword>
<dbReference type="EMBL" id="MH616963">
    <property type="protein sequence ID" value="AXH74491.1"/>
    <property type="molecule type" value="Genomic_DNA"/>
</dbReference>
<reference evidence="1 2" key="1">
    <citation type="submission" date="2018-07" db="EMBL/GenBank/DDBJ databases">
        <title>Uncovering a Universe of Circular DNA Viruses in Animal Metagenomes.</title>
        <authorList>
            <person name="Tisza M."/>
            <person name="Buck C."/>
            <person name="Pastrana D."/>
            <person name="Welch N."/>
            <person name="Peretti A."/>
        </authorList>
    </citation>
    <scope>NUCLEOTIDE SEQUENCE [LARGE SCALE GENOMIC DNA]</scope>
    <source>
        <strain evidence="1">Ctbg_1</strain>
    </source>
</reference>
<proteinExistence type="predicted"/>
<name>A0A345MSZ1_9CAUD</name>
<evidence type="ECO:0000313" key="1">
    <source>
        <dbReference type="EMBL" id="AXH74491.1"/>
    </source>
</evidence>
<organism evidence="1 2">
    <name type="scientific">crAssphage sp. isolate ctbg_1</name>
    <dbReference type="NCBI Taxonomy" id="2989854"/>
    <lineage>
        <taxon>Viruses</taxon>
        <taxon>Duplodnaviria</taxon>
        <taxon>Heunggongvirae</taxon>
        <taxon>Uroviricota</taxon>
        <taxon>Caudoviricetes</taxon>
        <taxon>Crassvirales</taxon>
        <taxon>Intestiviridae</taxon>
        <taxon>Crudevirinae</taxon>
        <taxon>Whopevirus</taxon>
        <taxon>Whopevirus animalis</taxon>
    </lineage>
</organism>
<dbReference type="RefSeq" id="YP_010097641.1">
    <property type="nucleotide sequence ID" value="NC_055760.1"/>
</dbReference>
<sequence>MDIREMHVVFREMAQQMGMQTTRAILSEDIDIVLNSTIIDKVREVLLQSVQPANYPDKVIRQNSTLAPVNAIRTLYCKAHVLASSISTEASDGEANEVYPWTMTCNSNSFSVNNHKVMLYTGFKVSYNNKEMYDCRIIENEDLGQTLRDFCNRAAPDAPIVTVTGDKDAITVDIYTGTTKNTWTNKNRFVKPSIVQVLYIKEPAKVHFDLLNEDRNTNADVDCDLPAYLHTELIERAVSKYLVSIGATSGRQTNNQQQ</sequence>
<evidence type="ECO:0000313" key="2">
    <source>
        <dbReference type="Proteomes" id="UP000257554"/>
    </source>
</evidence>
<dbReference type="GeneID" id="76971854"/>
<accession>A0A345MSZ1</accession>
<dbReference type="Proteomes" id="UP000257554">
    <property type="component" value="Segment"/>
</dbReference>
<protein>
    <submittedName>
        <fullName evidence="1">Uncharacterized protein</fullName>
    </submittedName>
</protein>